<evidence type="ECO:0000256" key="1">
    <source>
        <dbReference type="SAM" id="MobiDB-lite"/>
    </source>
</evidence>
<proteinExistence type="predicted"/>
<dbReference type="AlphaFoldDB" id="A0A915ZDD2"/>
<comment type="caution">
    <text evidence="2">The sequence shown here is derived from an EMBL/GenBank/DDBJ whole genome shotgun (WGS) entry which is preliminary data.</text>
</comment>
<accession>A0A915ZDD2</accession>
<dbReference type="EMBL" id="CAGKOT010000028">
    <property type="protein sequence ID" value="CAB5370569.1"/>
    <property type="molecule type" value="Genomic_DNA"/>
</dbReference>
<name>A0A915ZDD2_9GLOM</name>
<gene>
    <name evidence="2" type="ORF">CHRIB12_LOCUS12682</name>
</gene>
<evidence type="ECO:0000313" key="2">
    <source>
        <dbReference type="EMBL" id="CAB5370569.1"/>
    </source>
</evidence>
<feature type="compositionally biased region" description="Basic residues" evidence="1">
    <location>
        <begin position="92"/>
        <end position="109"/>
    </location>
</feature>
<sequence>MDRRDARRRRAARGIGRRLAQSAAGNRRFGRYGDRRGAGARHCRRLVQGRAARSARADAAGADCARPDRRDGRARCTTPGRSADGADPRRIWPFRRHRHPGGSARRDRRRIRVGHRPGRCALGGDARRWLAAGCRANGGRHAGRTARHRFARGSRLRDRRGACARGVPPFAGRGRKLHRTGLEVRSGRSRRAANRQIAGQPRAHRRLSTDLATGGSRCGPSAADLIAATRSARLAARLRRAPIVPTHRSRFRHSGRSHCGRGWCPLASPSARSGLLRRRGCRRGRW</sequence>
<reference evidence="2" key="1">
    <citation type="submission" date="2020-05" db="EMBL/GenBank/DDBJ databases">
        <authorList>
            <person name="Rincon C."/>
            <person name="Sanders R I."/>
            <person name="Robbins C."/>
            <person name="Chaturvedi A."/>
        </authorList>
    </citation>
    <scope>NUCLEOTIDE SEQUENCE</scope>
    <source>
        <strain evidence="2">CHB12</strain>
    </source>
</reference>
<protein>
    <submittedName>
        <fullName evidence="2">Uncharacterized protein</fullName>
    </submittedName>
</protein>
<feature type="compositionally biased region" description="Basic and acidic residues" evidence="1">
    <location>
        <begin position="65"/>
        <end position="74"/>
    </location>
</feature>
<organism evidence="2 3">
    <name type="scientific">Rhizophagus irregularis</name>
    <dbReference type="NCBI Taxonomy" id="588596"/>
    <lineage>
        <taxon>Eukaryota</taxon>
        <taxon>Fungi</taxon>
        <taxon>Fungi incertae sedis</taxon>
        <taxon>Mucoromycota</taxon>
        <taxon>Glomeromycotina</taxon>
        <taxon>Glomeromycetes</taxon>
        <taxon>Glomerales</taxon>
        <taxon>Glomeraceae</taxon>
        <taxon>Rhizophagus</taxon>
    </lineage>
</organism>
<feature type="region of interest" description="Disordered" evidence="1">
    <location>
        <begin position="1"/>
        <end position="109"/>
    </location>
</feature>
<feature type="compositionally biased region" description="Low complexity" evidence="1">
    <location>
        <begin position="49"/>
        <end position="64"/>
    </location>
</feature>
<feature type="compositionally biased region" description="Basic residues" evidence="1">
    <location>
        <begin position="38"/>
        <end position="47"/>
    </location>
</feature>
<feature type="compositionally biased region" description="Basic residues" evidence="1">
    <location>
        <begin position="1"/>
        <end position="16"/>
    </location>
</feature>
<evidence type="ECO:0000313" key="3">
    <source>
        <dbReference type="Proteomes" id="UP000684084"/>
    </source>
</evidence>
<dbReference type="Proteomes" id="UP000684084">
    <property type="component" value="Unassembled WGS sequence"/>
</dbReference>